<dbReference type="Gene3D" id="3.30.40.10">
    <property type="entry name" value="Zinc/RING finger domain, C3HC4 (zinc finger)"/>
    <property type="match status" value="1"/>
</dbReference>
<proteinExistence type="predicted"/>
<feature type="domain" description="RING-type" evidence="4">
    <location>
        <begin position="8"/>
        <end position="30"/>
    </location>
</feature>
<keyword evidence="1 3" id="KW-0863">Zinc-finger</keyword>
<evidence type="ECO:0000313" key="5">
    <source>
        <dbReference type="Proteomes" id="UP000095281"/>
    </source>
</evidence>
<evidence type="ECO:0000256" key="1">
    <source>
        <dbReference type="ARBA" id="ARBA00022771"/>
    </source>
</evidence>
<evidence type="ECO:0000256" key="2">
    <source>
        <dbReference type="ARBA" id="ARBA00022833"/>
    </source>
</evidence>
<evidence type="ECO:0000256" key="3">
    <source>
        <dbReference type="PROSITE-ProRule" id="PRU00175"/>
    </source>
</evidence>
<dbReference type="AlphaFoldDB" id="A0A1I8BYA9"/>
<dbReference type="GO" id="GO:0008270">
    <property type="term" value="F:zinc ion binding"/>
    <property type="evidence" value="ECO:0007669"/>
    <property type="project" value="UniProtKB-KW"/>
</dbReference>
<keyword evidence="1 3" id="KW-0479">Metal-binding</keyword>
<dbReference type="InterPro" id="IPR013083">
    <property type="entry name" value="Znf_RING/FYVE/PHD"/>
</dbReference>
<dbReference type="SUPFAM" id="SSF57850">
    <property type="entry name" value="RING/U-box"/>
    <property type="match status" value="1"/>
</dbReference>
<dbReference type="InterPro" id="IPR001841">
    <property type="entry name" value="Znf_RING"/>
</dbReference>
<sequence>MSSVGCCCGHLYHNECIIKWIREAKNCPKCLRTSSVEDIACLSIEDDRVTSLTDRRLDETENQHFEFNQMIEKINDASANNLRINEKLENLKTILENQHGEKSVLLRFFAFKFWQSHGIGVPMNKKLNNCKNIFSRVKKRAEFEYELVITKSQIPNPEFELGLFTLIQHVYLFFY</sequence>
<dbReference type="WBParaSite" id="MhA1_Contig786.frz3.gene1">
    <property type="protein sequence ID" value="MhA1_Contig786.frz3.gene1"/>
    <property type="gene ID" value="MhA1_Contig786.frz3.gene1"/>
</dbReference>
<evidence type="ECO:0000313" key="6">
    <source>
        <dbReference type="WBParaSite" id="MhA1_Contig786.frz3.gene1"/>
    </source>
</evidence>
<name>A0A1I8BYA9_MELHA</name>
<protein>
    <submittedName>
        <fullName evidence="6">RING-type domain-containing protein</fullName>
    </submittedName>
</protein>
<accession>A0A1I8BYA9</accession>
<dbReference type="Proteomes" id="UP000095281">
    <property type="component" value="Unplaced"/>
</dbReference>
<dbReference type="PROSITE" id="PS50089">
    <property type="entry name" value="ZF_RING_2"/>
    <property type="match status" value="1"/>
</dbReference>
<evidence type="ECO:0000259" key="4">
    <source>
        <dbReference type="PROSITE" id="PS50089"/>
    </source>
</evidence>
<keyword evidence="5" id="KW-1185">Reference proteome</keyword>
<keyword evidence="2" id="KW-0862">Zinc</keyword>
<organism evidence="5 6">
    <name type="scientific">Meloidogyne hapla</name>
    <name type="common">Root-knot nematode worm</name>
    <dbReference type="NCBI Taxonomy" id="6305"/>
    <lineage>
        <taxon>Eukaryota</taxon>
        <taxon>Metazoa</taxon>
        <taxon>Ecdysozoa</taxon>
        <taxon>Nematoda</taxon>
        <taxon>Chromadorea</taxon>
        <taxon>Rhabditida</taxon>
        <taxon>Tylenchina</taxon>
        <taxon>Tylenchomorpha</taxon>
        <taxon>Tylenchoidea</taxon>
        <taxon>Meloidogynidae</taxon>
        <taxon>Meloidogyninae</taxon>
        <taxon>Meloidogyne</taxon>
    </lineage>
</organism>
<reference evidence="6" key="1">
    <citation type="submission" date="2016-11" db="UniProtKB">
        <authorList>
            <consortium name="WormBaseParasite"/>
        </authorList>
    </citation>
    <scope>IDENTIFICATION</scope>
</reference>